<dbReference type="SUPFAM" id="SSF55961">
    <property type="entry name" value="Bet v1-like"/>
    <property type="match status" value="2"/>
</dbReference>
<dbReference type="RefSeq" id="WP_205113976.1">
    <property type="nucleotide sequence ID" value="NZ_JAFBCM010000001.1"/>
</dbReference>
<sequence length="290" mass="32657">MSDVLTIQARLAAPPEAVYRALTDAAAMREWLAEFAEVDLAEQRYAFWGRHTPQGERENQRLLEVEQDRAVAFEWTLDDTSTKVELRLVPDGAGRTALMFKQDGHPTMAELMAPPGRRDGVHSMHTFWPLAIANLAEYVEGRPLTPKADFSPKRSNEVRVSFDVDAPPDKVFQSLIDPEAIERWFGWKAEVEPRIGGTMAVGVDGKIFEFEPNRKLSYRDDEGAVVRWELEGSGGKTHLTFVQSGYTADEWDDAAQHEAGWLASFAQLKRLHELGADWTPLTTEFPEDGE</sequence>
<dbReference type="EMBL" id="JBHRZH010000009">
    <property type="protein sequence ID" value="MFC3761519.1"/>
    <property type="molecule type" value="Genomic_DNA"/>
</dbReference>
<name>A0ABV7YB05_9ACTN</name>
<dbReference type="Gene3D" id="3.30.530.20">
    <property type="match status" value="2"/>
</dbReference>
<evidence type="ECO:0000313" key="3">
    <source>
        <dbReference type="EMBL" id="MFC3761519.1"/>
    </source>
</evidence>
<dbReference type="Pfam" id="PF08327">
    <property type="entry name" value="AHSA1"/>
    <property type="match status" value="2"/>
</dbReference>
<organism evidence="3 4">
    <name type="scientific">Tenggerimyces flavus</name>
    <dbReference type="NCBI Taxonomy" id="1708749"/>
    <lineage>
        <taxon>Bacteria</taxon>
        <taxon>Bacillati</taxon>
        <taxon>Actinomycetota</taxon>
        <taxon>Actinomycetes</taxon>
        <taxon>Propionibacteriales</taxon>
        <taxon>Nocardioidaceae</taxon>
        <taxon>Tenggerimyces</taxon>
    </lineage>
</organism>
<gene>
    <name evidence="3" type="ORF">ACFOUW_11775</name>
</gene>
<feature type="domain" description="Activator of Hsp90 ATPase homologue 1/2-like C-terminal" evidence="2">
    <location>
        <begin position="12"/>
        <end position="140"/>
    </location>
</feature>
<protein>
    <submittedName>
        <fullName evidence="3">SRPBCC domain-containing protein</fullName>
    </submittedName>
</protein>
<comment type="similarity">
    <text evidence="1">Belongs to the AHA1 family.</text>
</comment>
<comment type="caution">
    <text evidence="3">The sequence shown here is derived from an EMBL/GenBank/DDBJ whole genome shotgun (WGS) entry which is preliminary data.</text>
</comment>
<proteinExistence type="inferred from homology"/>
<dbReference type="InterPro" id="IPR013538">
    <property type="entry name" value="ASHA1/2-like_C"/>
</dbReference>
<feature type="domain" description="Activator of Hsp90 ATPase homologue 1/2-like C-terminal" evidence="2">
    <location>
        <begin position="165"/>
        <end position="272"/>
    </location>
</feature>
<evidence type="ECO:0000313" key="4">
    <source>
        <dbReference type="Proteomes" id="UP001595699"/>
    </source>
</evidence>
<dbReference type="CDD" id="cd07814">
    <property type="entry name" value="SRPBCC_CalC_Aha1-like"/>
    <property type="match status" value="2"/>
</dbReference>
<evidence type="ECO:0000259" key="2">
    <source>
        <dbReference type="Pfam" id="PF08327"/>
    </source>
</evidence>
<keyword evidence="4" id="KW-1185">Reference proteome</keyword>
<dbReference type="Proteomes" id="UP001595699">
    <property type="component" value="Unassembled WGS sequence"/>
</dbReference>
<reference evidence="4" key="1">
    <citation type="journal article" date="2019" name="Int. J. Syst. Evol. Microbiol.">
        <title>The Global Catalogue of Microorganisms (GCM) 10K type strain sequencing project: providing services to taxonomists for standard genome sequencing and annotation.</title>
        <authorList>
            <consortium name="The Broad Institute Genomics Platform"/>
            <consortium name="The Broad Institute Genome Sequencing Center for Infectious Disease"/>
            <person name="Wu L."/>
            <person name="Ma J."/>
        </authorList>
    </citation>
    <scope>NUCLEOTIDE SEQUENCE [LARGE SCALE GENOMIC DNA]</scope>
    <source>
        <strain evidence="4">CGMCC 4.7241</strain>
    </source>
</reference>
<accession>A0ABV7YB05</accession>
<evidence type="ECO:0000256" key="1">
    <source>
        <dbReference type="ARBA" id="ARBA00006817"/>
    </source>
</evidence>
<dbReference type="InterPro" id="IPR023393">
    <property type="entry name" value="START-like_dom_sf"/>
</dbReference>